<organism evidence="1 2">
    <name type="scientific">Adiantum capillus-veneris</name>
    <name type="common">Maidenhair fern</name>
    <dbReference type="NCBI Taxonomy" id="13818"/>
    <lineage>
        <taxon>Eukaryota</taxon>
        <taxon>Viridiplantae</taxon>
        <taxon>Streptophyta</taxon>
        <taxon>Embryophyta</taxon>
        <taxon>Tracheophyta</taxon>
        <taxon>Polypodiopsida</taxon>
        <taxon>Polypodiidae</taxon>
        <taxon>Polypodiales</taxon>
        <taxon>Pteridineae</taxon>
        <taxon>Pteridaceae</taxon>
        <taxon>Vittarioideae</taxon>
        <taxon>Adiantum</taxon>
    </lineage>
</organism>
<keyword evidence="2" id="KW-1185">Reference proteome</keyword>
<proteinExistence type="predicted"/>
<name>A0A9D4V9T3_ADICA</name>
<protein>
    <submittedName>
        <fullName evidence="1">Uncharacterized protein</fullName>
    </submittedName>
</protein>
<evidence type="ECO:0000313" key="1">
    <source>
        <dbReference type="EMBL" id="KAI5082100.1"/>
    </source>
</evidence>
<accession>A0A9D4V9T3</accession>
<dbReference type="EMBL" id="JABFUD020000003">
    <property type="protein sequence ID" value="KAI5082100.1"/>
    <property type="molecule type" value="Genomic_DNA"/>
</dbReference>
<dbReference type="Proteomes" id="UP000886520">
    <property type="component" value="Chromosome 2"/>
</dbReference>
<reference evidence="1" key="1">
    <citation type="submission" date="2021-01" db="EMBL/GenBank/DDBJ databases">
        <title>Adiantum capillus-veneris genome.</title>
        <authorList>
            <person name="Fang Y."/>
            <person name="Liao Q."/>
        </authorList>
    </citation>
    <scope>NUCLEOTIDE SEQUENCE</scope>
    <source>
        <strain evidence="1">H3</strain>
        <tissue evidence="1">Leaf</tissue>
    </source>
</reference>
<gene>
    <name evidence="1" type="ORF">GOP47_0001843</name>
</gene>
<comment type="caution">
    <text evidence="1">The sequence shown here is derived from an EMBL/GenBank/DDBJ whole genome shotgun (WGS) entry which is preliminary data.</text>
</comment>
<dbReference type="AlphaFoldDB" id="A0A9D4V9T3"/>
<sequence>MEYGEKGYGGGKWRGYCGWSEDCKDGVHGGGAGYRCMEYGRKGYGGGKWRGYCGNCIGYGGAGG</sequence>
<evidence type="ECO:0000313" key="2">
    <source>
        <dbReference type="Proteomes" id="UP000886520"/>
    </source>
</evidence>